<name>A0A1X7SN80_AMPQE</name>
<proteinExistence type="predicted"/>
<organism evidence="1">
    <name type="scientific">Amphimedon queenslandica</name>
    <name type="common">Sponge</name>
    <dbReference type="NCBI Taxonomy" id="400682"/>
    <lineage>
        <taxon>Eukaryota</taxon>
        <taxon>Metazoa</taxon>
        <taxon>Porifera</taxon>
        <taxon>Demospongiae</taxon>
        <taxon>Heteroscleromorpha</taxon>
        <taxon>Haplosclerida</taxon>
        <taxon>Niphatidae</taxon>
        <taxon>Amphimedon</taxon>
    </lineage>
</organism>
<reference evidence="1" key="1">
    <citation type="submission" date="2017-05" db="UniProtKB">
        <authorList>
            <consortium name="EnsemblMetazoa"/>
        </authorList>
    </citation>
    <scope>IDENTIFICATION</scope>
</reference>
<dbReference type="AlphaFoldDB" id="A0A1X7SN80"/>
<dbReference type="InParanoid" id="A0A1X7SN80"/>
<accession>A0A1X7SN80</accession>
<dbReference type="EnsemblMetazoa" id="Aqu2.1.03538_001">
    <property type="protein sequence ID" value="Aqu2.1.03538_001"/>
    <property type="gene ID" value="Aqu2.1.03538"/>
</dbReference>
<protein>
    <submittedName>
        <fullName evidence="1">Uncharacterized protein</fullName>
    </submittedName>
</protein>
<evidence type="ECO:0000313" key="1">
    <source>
        <dbReference type="EnsemblMetazoa" id="Aqu2.1.03538_001"/>
    </source>
</evidence>
<sequence>LEVCHLQWLEMEGLHHYLQHSQELEARHLQYRRRPAGAPSWSGTRAPSWRSPSYPRTAFAATAKAGYNCPAQGCEQTNICQFTK</sequence>